<comment type="subcellular location">
    <subcellularLocation>
        <location evidence="1 9">Cell inner membrane</location>
        <topology evidence="1 9">Multi-pass membrane protein</topology>
    </subcellularLocation>
</comment>
<name>A0A1X7A8G2_9RHOB</name>
<evidence type="ECO:0000313" key="11">
    <source>
        <dbReference type="EMBL" id="SLN73011.1"/>
    </source>
</evidence>
<evidence type="ECO:0000256" key="6">
    <source>
        <dbReference type="ARBA" id="ARBA00022989"/>
    </source>
</evidence>
<evidence type="ECO:0000256" key="7">
    <source>
        <dbReference type="ARBA" id="ARBA00023136"/>
    </source>
</evidence>
<evidence type="ECO:0000259" key="10">
    <source>
        <dbReference type="Pfam" id="PF04290"/>
    </source>
</evidence>
<protein>
    <recommendedName>
        <fullName evidence="9">TRAP transporter small permease protein</fullName>
    </recommendedName>
</protein>
<evidence type="ECO:0000256" key="2">
    <source>
        <dbReference type="ARBA" id="ARBA00022448"/>
    </source>
</evidence>
<evidence type="ECO:0000256" key="4">
    <source>
        <dbReference type="ARBA" id="ARBA00022519"/>
    </source>
</evidence>
<gene>
    <name evidence="11" type="ORF">ROG8370_03566</name>
</gene>
<evidence type="ECO:0000256" key="8">
    <source>
        <dbReference type="ARBA" id="ARBA00038436"/>
    </source>
</evidence>
<feature type="transmembrane region" description="Helical" evidence="9">
    <location>
        <begin position="163"/>
        <end position="185"/>
    </location>
</feature>
<dbReference type="GO" id="GO:0022857">
    <property type="term" value="F:transmembrane transporter activity"/>
    <property type="evidence" value="ECO:0007669"/>
    <property type="project" value="UniProtKB-UniRule"/>
</dbReference>
<accession>A0A1X7A8G2</accession>
<organism evidence="11 12">
    <name type="scientific">Roseovarius gaetbuli</name>
    <dbReference type="NCBI Taxonomy" id="1356575"/>
    <lineage>
        <taxon>Bacteria</taxon>
        <taxon>Pseudomonadati</taxon>
        <taxon>Pseudomonadota</taxon>
        <taxon>Alphaproteobacteria</taxon>
        <taxon>Rhodobacterales</taxon>
        <taxon>Roseobacteraceae</taxon>
        <taxon>Roseovarius</taxon>
    </lineage>
</organism>
<dbReference type="PANTHER" id="PTHR35011">
    <property type="entry name" value="2,3-DIKETO-L-GULONATE TRAP TRANSPORTER SMALL PERMEASE PROTEIN YIAM"/>
    <property type="match status" value="1"/>
</dbReference>
<proteinExistence type="inferred from homology"/>
<comment type="subunit">
    <text evidence="9">The complex comprises the extracytoplasmic solute receptor protein and the two transmembrane proteins.</text>
</comment>
<dbReference type="Proteomes" id="UP000194012">
    <property type="component" value="Unassembled WGS sequence"/>
</dbReference>
<keyword evidence="6 9" id="KW-1133">Transmembrane helix</keyword>
<dbReference type="OrthoDB" id="4250245at2"/>
<comment type="similarity">
    <text evidence="8 9">Belongs to the TRAP transporter small permease family.</text>
</comment>
<evidence type="ECO:0000256" key="1">
    <source>
        <dbReference type="ARBA" id="ARBA00004429"/>
    </source>
</evidence>
<evidence type="ECO:0000256" key="5">
    <source>
        <dbReference type="ARBA" id="ARBA00022692"/>
    </source>
</evidence>
<keyword evidence="4 9" id="KW-0997">Cell inner membrane</keyword>
<dbReference type="PANTHER" id="PTHR35011:SF4">
    <property type="entry name" value="SLL1102 PROTEIN"/>
    <property type="match status" value="1"/>
</dbReference>
<keyword evidence="7 9" id="KW-0472">Membrane</keyword>
<reference evidence="12" key="1">
    <citation type="submission" date="2017-03" db="EMBL/GenBank/DDBJ databases">
        <authorList>
            <person name="Rodrigo-Torres L."/>
            <person name="Arahal R.D."/>
            <person name="Lucena T."/>
        </authorList>
    </citation>
    <scope>NUCLEOTIDE SEQUENCE [LARGE SCALE GENOMIC DNA]</scope>
    <source>
        <strain evidence="12">CECT 8370</strain>
    </source>
</reference>
<feature type="transmembrane region" description="Helical" evidence="9">
    <location>
        <begin position="33"/>
        <end position="60"/>
    </location>
</feature>
<evidence type="ECO:0000256" key="3">
    <source>
        <dbReference type="ARBA" id="ARBA00022475"/>
    </source>
</evidence>
<feature type="transmembrane region" description="Helical" evidence="9">
    <location>
        <begin position="80"/>
        <end position="98"/>
    </location>
</feature>
<feature type="transmembrane region" description="Helical" evidence="9">
    <location>
        <begin position="118"/>
        <end position="141"/>
    </location>
</feature>
<comment type="function">
    <text evidence="9">Part of the tripartite ATP-independent periplasmic (TRAP) transport system.</text>
</comment>
<dbReference type="InterPro" id="IPR007387">
    <property type="entry name" value="TRAP_DctQ"/>
</dbReference>
<evidence type="ECO:0000313" key="12">
    <source>
        <dbReference type="Proteomes" id="UP000194012"/>
    </source>
</evidence>
<dbReference type="AlphaFoldDB" id="A0A1X7A8G2"/>
<sequence>MAQDLESRPGDPDLGTGPVHMVLNGILWIGRAAAWILMPILVLVLISVVLSMAKVGTIFSWDSDIFLFGSKLTLSSIGDLLWHLFGIMLMLTMAGAIITDSHVRVDFLRQHMSARNKAIVDVIGHLFLLIPLCAIVAYHGYDFTVRSFHMDEGSNYDGMYDRFFIKAFIPIGFGLMLLAGINLTIRDLRALFTKQSGKADD</sequence>
<keyword evidence="2 9" id="KW-0813">Transport</keyword>
<keyword evidence="3" id="KW-1003">Cell membrane</keyword>
<dbReference type="Pfam" id="PF04290">
    <property type="entry name" value="DctQ"/>
    <property type="match status" value="1"/>
</dbReference>
<evidence type="ECO:0000256" key="9">
    <source>
        <dbReference type="RuleBase" id="RU369079"/>
    </source>
</evidence>
<feature type="domain" description="Tripartite ATP-independent periplasmic transporters DctQ component" evidence="10">
    <location>
        <begin position="78"/>
        <end position="189"/>
    </location>
</feature>
<keyword evidence="5 9" id="KW-0812">Transmembrane</keyword>
<dbReference type="GO" id="GO:0005886">
    <property type="term" value="C:plasma membrane"/>
    <property type="evidence" value="ECO:0007669"/>
    <property type="project" value="UniProtKB-SubCell"/>
</dbReference>
<dbReference type="InterPro" id="IPR055348">
    <property type="entry name" value="DctQ"/>
</dbReference>
<keyword evidence="12" id="KW-1185">Reference proteome</keyword>
<dbReference type="EMBL" id="FWFJ01000054">
    <property type="protein sequence ID" value="SLN73011.1"/>
    <property type="molecule type" value="Genomic_DNA"/>
</dbReference>
<dbReference type="RefSeq" id="WP_085828485.1">
    <property type="nucleotide sequence ID" value="NZ_FWFJ01000054.1"/>
</dbReference>